<evidence type="ECO:0000256" key="3">
    <source>
        <dbReference type="ARBA" id="ARBA00012780"/>
    </source>
</evidence>
<dbReference type="AlphaFoldDB" id="A0A9P4MSS2"/>
<dbReference type="GO" id="GO:0042973">
    <property type="term" value="F:glucan endo-1,3-beta-D-glucosidase activity"/>
    <property type="evidence" value="ECO:0007669"/>
    <property type="project" value="UniProtKB-EC"/>
</dbReference>
<evidence type="ECO:0000259" key="9">
    <source>
        <dbReference type="Pfam" id="PF10287"/>
    </source>
</evidence>
<feature type="domain" description="Cell wall protein YJL171C/Tos1 C-terminal" evidence="9">
    <location>
        <begin position="250"/>
        <end position="388"/>
    </location>
</feature>
<accession>A0A9P4MSS2</accession>
<keyword evidence="4 8" id="KW-0732">Signal</keyword>
<dbReference type="Pfam" id="PF10290">
    <property type="entry name" value="YJL171C_Tos1_N"/>
    <property type="match status" value="1"/>
</dbReference>
<comment type="catalytic activity">
    <reaction evidence="1">
        <text>Hydrolysis of (1-&gt;3)-beta-D-glucosidic linkages in (1-&gt;3)-beta-D-glucans.</text>
        <dbReference type="EC" id="3.2.1.39"/>
    </reaction>
</comment>
<evidence type="ECO:0000259" key="10">
    <source>
        <dbReference type="Pfam" id="PF10290"/>
    </source>
</evidence>
<gene>
    <name evidence="11" type="ORF">GQ43DRAFT_409475</name>
</gene>
<keyword evidence="6" id="KW-0326">Glycosidase</keyword>
<feature type="domain" description="Cell wall protein YJL171C/Tos1 C-terminal" evidence="9">
    <location>
        <begin position="188"/>
        <end position="248"/>
    </location>
</feature>
<sequence>MHLLALSLAALSLLPLVTTKTSAQLCNIHTSETDGNWYCLEVDKIIYRNISQSGTYNRTSNMDIPNGLCSHDPVAYSGTDLLAPLIGEVSIHLRGPMNLSQLAVYTLPSTDVKGHVHGRRSEHIHKHMGVAVFATGTSCSPGEATPSPDNSPSTYKPFVNISLEHAELASTAPSTASSPSIVSAEEATWNRVAYYASKSPAQATGFAFMANVGNPGVSGTWDTSFGSSLAYVSSDGTEVVSQPAPFNGADGWNGVNKLFLVEFQMDHYDNTNNDQGLISDAPAYWFLNSLISRTLQYGNDRRGVPCSCWITGCGEFDAFEVLARGEERAKSTLHRQGNFEGGDSNYFRRPVGRTLKFAVMWYQYNITATVLPDDFSFSQTLLSSQIDQIVAYDSNSNTHSLFAIGA</sequence>
<keyword evidence="12" id="KW-1185">Reference proteome</keyword>
<evidence type="ECO:0000256" key="8">
    <source>
        <dbReference type="SAM" id="SignalP"/>
    </source>
</evidence>
<protein>
    <recommendedName>
        <fullName evidence="3">glucan endo-1,3-beta-D-glucosidase</fullName>
        <ecNumber evidence="3">3.2.1.39</ecNumber>
    </recommendedName>
</protein>
<comment type="similarity">
    <text evidence="2">Belongs to the PGA52 family.</text>
</comment>
<keyword evidence="7" id="KW-0961">Cell wall biogenesis/degradation</keyword>
<dbReference type="InterPro" id="IPR018807">
    <property type="entry name" value="YJL171C/Tos1_N"/>
</dbReference>
<dbReference type="OrthoDB" id="118256at2759"/>
<dbReference type="InterPro" id="IPR018805">
    <property type="entry name" value="YJL171C/Tos1_C"/>
</dbReference>
<name>A0A9P4MSS2_9PLEO</name>
<feature type="signal peptide" evidence="8">
    <location>
        <begin position="1"/>
        <end position="19"/>
    </location>
</feature>
<proteinExistence type="inferred from homology"/>
<dbReference type="PANTHER" id="PTHR31737:SF2">
    <property type="entry name" value="PROTEIN TOS1"/>
    <property type="match status" value="1"/>
</dbReference>
<evidence type="ECO:0000256" key="5">
    <source>
        <dbReference type="ARBA" id="ARBA00022801"/>
    </source>
</evidence>
<organism evidence="11 12">
    <name type="scientific">Delitschia confertaspora ATCC 74209</name>
    <dbReference type="NCBI Taxonomy" id="1513339"/>
    <lineage>
        <taxon>Eukaryota</taxon>
        <taxon>Fungi</taxon>
        <taxon>Dikarya</taxon>
        <taxon>Ascomycota</taxon>
        <taxon>Pezizomycotina</taxon>
        <taxon>Dothideomycetes</taxon>
        <taxon>Pleosporomycetidae</taxon>
        <taxon>Pleosporales</taxon>
        <taxon>Delitschiaceae</taxon>
        <taxon>Delitschia</taxon>
    </lineage>
</organism>
<comment type="caution">
    <text evidence="11">The sequence shown here is derived from an EMBL/GenBank/DDBJ whole genome shotgun (WGS) entry which is preliminary data.</text>
</comment>
<reference evidence="11" key="1">
    <citation type="journal article" date="2020" name="Stud. Mycol.">
        <title>101 Dothideomycetes genomes: a test case for predicting lifestyles and emergence of pathogens.</title>
        <authorList>
            <person name="Haridas S."/>
            <person name="Albert R."/>
            <person name="Binder M."/>
            <person name="Bloem J."/>
            <person name="Labutti K."/>
            <person name="Salamov A."/>
            <person name="Andreopoulos B."/>
            <person name="Baker S."/>
            <person name="Barry K."/>
            <person name="Bills G."/>
            <person name="Bluhm B."/>
            <person name="Cannon C."/>
            <person name="Castanera R."/>
            <person name="Culley D."/>
            <person name="Daum C."/>
            <person name="Ezra D."/>
            <person name="Gonzalez J."/>
            <person name="Henrissat B."/>
            <person name="Kuo A."/>
            <person name="Liang C."/>
            <person name="Lipzen A."/>
            <person name="Lutzoni F."/>
            <person name="Magnuson J."/>
            <person name="Mondo S."/>
            <person name="Nolan M."/>
            <person name="Ohm R."/>
            <person name="Pangilinan J."/>
            <person name="Park H.-J."/>
            <person name="Ramirez L."/>
            <person name="Alfaro M."/>
            <person name="Sun H."/>
            <person name="Tritt A."/>
            <person name="Yoshinaga Y."/>
            <person name="Zwiers L.-H."/>
            <person name="Turgeon B."/>
            <person name="Goodwin S."/>
            <person name="Spatafora J."/>
            <person name="Crous P."/>
            <person name="Grigoriev I."/>
        </authorList>
    </citation>
    <scope>NUCLEOTIDE SEQUENCE</scope>
    <source>
        <strain evidence="11">ATCC 74209</strain>
    </source>
</reference>
<evidence type="ECO:0000313" key="11">
    <source>
        <dbReference type="EMBL" id="KAF2204489.1"/>
    </source>
</evidence>
<evidence type="ECO:0000256" key="4">
    <source>
        <dbReference type="ARBA" id="ARBA00022729"/>
    </source>
</evidence>
<evidence type="ECO:0000256" key="2">
    <source>
        <dbReference type="ARBA" id="ARBA00006055"/>
    </source>
</evidence>
<keyword evidence="5" id="KW-0378">Hydrolase</keyword>
<dbReference type="Pfam" id="PF10287">
    <property type="entry name" value="YJL171C_Tos1_C"/>
    <property type="match status" value="2"/>
</dbReference>
<evidence type="ECO:0000256" key="1">
    <source>
        <dbReference type="ARBA" id="ARBA00000382"/>
    </source>
</evidence>
<evidence type="ECO:0000256" key="7">
    <source>
        <dbReference type="ARBA" id="ARBA00023316"/>
    </source>
</evidence>
<dbReference type="GO" id="GO:0071555">
    <property type="term" value="P:cell wall organization"/>
    <property type="evidence" value="ECO:0007669"/>
    <property type="project" value="UniProtKB-KW"/>
</dbReference>
<dbReference type="Proteomes" id="UP000799536">
    <property type="component" value="Unassembled WGS sequence"/>
</dbReference>
<dbReference type="EMBL" id="ML993875">
    <property type="protein sequence ID" value="KAF2204489.1"/>
    <property type="molecule type" value="Genomic_DNA"/>
</dbReference>
<feature type="chain" id="PRO_5040444662" description="glucan endo-1,3-beta-D-glucosidase" evidence="8">
    <location>
        <begin position="20"/>
        <end position="406"/>
    </location>
</feature>
<dbReference type="PANTHER" id="PTHR31737">
    <property type="entry name" value="PROTEIN TOS1"/>
    <property type="match status" value="1"/>
</dbReference>
<evidence type="ECO:0000313" key="12">
    <source>
        <dbReference type="Proteomes" id="UP000799536"/>
    </source>
</evidence>
<evidence type="ECO:0000256" key="6">
    <source>
        <dbReference type="ARBA" id="ARBA00023295"/>
    </source>
</evidence>
<dbReference type="GO" id="GO:0009277">
    <property type="term" value="C:fungal-type cell wall"/>
    <property type="evidence" value="ECO:0007669"/>
    <property type="project" value="TreeGrafter"/>
</dbReference>
<dbReference type="EC" id="3.2.1.39" evidence="3"/>
<feature type="domain" description="Cell wall protein YJL171C/Tos1 N-terminal" evidence="10">
    <location>
        <begin position="43"/>
        <end position="106"/>
    </location>
</feature>